<dbReference type="EMBL" id="LGCL01000043">
    <property type="protein sequence ID" value="KPL70878.1"/>
    <property type="molecule type" value="Genomic_DNA"/>
</dbReference>
<dbReference type="GO" id="GO:0008320">
    <property type="term" value="F:protein transmembrane transporter activity"/>
    <property type="evidence" value="ECO:0007669"/>
    <property type="project" value="UniProtKB-UniRule"/>
</dbReference>
<dbReference type="NCBIfam" id="TIGR00964">
    <property type="entry name" value="secE_bact"/>
    <property type="match status" value="1"/>
</dbReference>
<dbReference type="InterPro" id="IPR001901">
    <property type="entry name" value="Translocase_SecE/Sec61-g"/>
</dbReference>
<keyword evidence="5 9" id="KW-0653">Protein transport</keyword>
<dbReference type="HAMAP" id="MF_00422">
    <property type="entry name" value="SecE"/>
    <property type="match status" value="1"/>
</dbReference>
<keyword evidence="11" id="KW-1185">Reference proteome</keyword>
<gene>
    <name evidence="9" type="primary">secE</name>
    <name evidence="10" type="ORF">ADN00_17675</name>
</gene>
<comment type="subunit">
    <text evidence="9">Component of the Sec protein translocase complex. Heterotrimer consisting of SecY, SecE and SecG subunits. The heterotrimers can form oligomers, although 1 heterotrimer is thought to be able to translocate proteins. Interacts with the ribosome. Interacts with SecDF, and other proteins may be involved. Interacts with SecA.</text>
</comment>
<comment type="function">
    <text evidence="9">Essential subunit of the Sec protein translocation channel SecYEG. Clamps together the 2 halves of SecY. May contact the channel plug during translocation.</text>
</comment>
<sequence>MSDKNETKKPNPIAKWWRETVGELRKVTWPTTHDAWRLTKIVLLTMVVMSAILGVLDFVFSKLVGLIFA</sequence>
<proteinExistence type="inferred from homology"/>
<comment type="similarity">
    <text evidence="9">Belongs to the SecE/SEC61-gamma family.</text>
</comment>
<reference evidence="10 11" key="1">
    <citation type="submission" date="2015-07" db="EMBL/GenBank/DDBJ databases">
        <title>Genome sequence of Ornatilinea apprima DSM 23815.</title>
        <authorList>
            <person name="Hemp J."/>
            <person name="Ward L.M."/>
            <person name="Pace L.A."/>
            <person name="Fischer W.W."/>
        </authorList>
    </citation>
    <scope>NUCLEOTIDE SEQUENCE [LARGE SCALE GENOMIC DNA]</scope>
    <source>
        <strain evidence="10 11">P3M-1</strain>
    </source>
</reference>
<dbReference type="Gene3D" id="1.20.5.1030">
    <property type="entry name" value="Preprotein translocase secy subunit"/>
    <property type="match status" value="1"/>
</dbReference>
<evidence type="ECO:0000256" key="5">
    <source>
        <dbReference type="ARBA" id="ARBA00022927"/>
    </source>
</evidence>
<keyword evidence="6 9" id="KW-1133">Transmembrane helix</keyword>
<evidence type="ECO:0000256" key="2">
    <source>
        <dbReference type="ARBA" id="ARBA00022448"/>
    </source>
</evidence>
<dbReference type="AlphaFoldDB" id="A0A0P6XP86"/>
<dbReference type="GO" id="GO:0005886">
    <property type="term" value="C:plasma membrane"/>
    <property type="evidence" value="ECO:0007669"/>
    <property type="project" value="UniProtKB-SubCell"/>
</dbReference>
<dbReference type="GO" id="GO:0065002">
    <property type="term" value="P:intracellular protein transmembrane transport"/>
    <property type="evidence" value="ECO:0007669"/>
    <property type="project" value="UniProtKB-UniRule"/>
</dbReference>
<dbReference type="PANTHER" id="PTHR33910:SF1">
    <property type="entry name" value="PROTEIN TRANSLOCASE SUBUNIT SECE"/>
    <property type="match status" value="1"/>
</dbReference>
<accession>A0A0P6XP86</accession>
<dbReference type="Pfam" id="PF00584">
    <property type="entry name" value="SecE"/>
    <property type="match status" value="1"/>
</dbReference>
<dbReference type="OrthoDB" id="164194at2"/>
<evidence type="ECO:0000256" key="3">
    <source>
        <dbReference type="ARBA" id="ARBA00022475"/>
    </source>
</evidence>
<keyword evidence="8 9" id="KW-0472">Membrane</keyword>
<dbReference type="STRING" id="1134406.ADN00_17675"/>
<evidence type="ECO:0000313" key="11">
    <source>
        <dbReference type="Proteomes" id="UP000050417"/>
    </source>
</evidence>
<organism evidence="10 11">
    <name type="scientific">Ornatilinea apprima</name>
    <dbReference type="NCBI Taxonomy" id="1134406"/>
    <lineage>
        <taxon>Bacteria</taxon>
        <taxon>Bacillati</taxon>
        <taxon>Chloroflexota</taxon>
        <taxon>Anaerolineae</taxon>
        <taxon>Anaerolineales</taxon>
        <taxon>Anaerolineaceae</taxon>
        <taxon>Ornatilinea</taxon>
    </lineage>
</organism>
<feature type="transmembrane region" description="Helical" evidence="9">
    <location>
        <begin position="41"/>
        <end position="68"/>
    </location>
</feature>
<dbReference type="GO" id="GO:0006605">
    <property type="term" value="P:protein targeting"/>
    <property type="evidence" value="ECO:0007669"/>
    <property type="project" value="UniProtKB-UniRule"/>
</dbReference>
<evidence type="ECO:0000313" key="10">
    <source>
        <dbReference type="EMBL" id="KPL70878.1"/>
    </source>
</evidence>
<dbReference type="InterPro" id="IPR005807">
    <property type="entry name" value="SecE_bac"/>
</dbReference>
<comment type="caution">
    <text evidence="10">The sequence shown here is derived from an EMBL/GenBank/DDBJ whole genome shotgun (WGS) entry which is preliminary data.</text>
</comment>
<evidence type="ECO:0000256" key="4">
    <source>
        <dbReference type="ARBA" id="ARBA00022692"/>
    </source>
</evidence>
<comment type="subcellular location">
    <subcellularLocation>
        <location evidence="9">Cell membrane</location>
        <topology evidence="9">Single-pass membrane protein</topology>
    </subcellularLocation>
    <subcellularLocation>
        <location evidence="1">Membrane</location>
    </subcellularLocation>
</comment>
<keyword evidence="7 9" id="KW-0811">Translocation</keyword>
<protein>
    <recommendedName>
        <fullName evidence="9">Protein translocase subunit SecE</fullName>
    </recommendedName>
</protein>
<dbReference type="Proteomes" id="UP000050417">
    <property type="component" value="Unassembled WGS sequence"/>
</dbReference>
<name>A0A0P6XP86_9CHLR</name>
<keyword evidence="3 9" id="KW-1003">Cell membrane</keyword>
<dbReference type="PANTHER" id="PTHR33910">
    <property type="entry name" value="PROTEIN TRANSLOCASE SUBUNIT SECE"/>
    <property type="match status" value="1"/>
</dbReference>
<evidence type="ECO:0000256" key="1">
    <source>
        <dbReference type="ARBA" id="ARBA00004370"/>
    </source>
</evidence>
<keyword evidence="4 9" id="KW-0812">Transmembrane</keyword>
<dbReference type="GO" id="GO:0009306">
    <property type="term" value="P:protein secretion"/>
    <property type="evidence" value="ECO:0007669"/>
    <property type="project" value="UniProtKB-UniRule"/>
</dbReference>
<keyword evidence="2 9" id="KW-0813">Transport</keyword>
<dbReference type="RefSeq" id="WP_160317563.1">
    <property type="nucleotide sequence ID" value="NZ_LGCL01000043.1"/>
</dbReference>
<evidence type="ECO:0000256" key="6">
    <source>
        <dbReference type="ARBA" id="ARBA00022989"/>
    </source>
</evidence>
<dbReference type="GO" id="GO:0043952">
    <property type="term" value="P:protein transport by the Sec complex"/>
    <property type="evidence" value="ECO:0007669"/>
    <property type="project" value="UniProtKB-UniRule"/>
</dbReference>
<evidence type="ECO:0000256" key="8">
    <source>
        <dbReference type="ARBA" id="ARBA00023136"/>
    </source>
</evidence>
<dbReference type="InterPro" id="IPR038379">
    <property type="entry name" value="SecE_sf"/>
</dbReference>
<evidence type="ECO:0000256" key="7">
    <source>
        <dbReference type="ARBA" id="ARBA00023010"/>
    </source>
</evidence>
<evidence type="ECO:0000256" key="9">
    <source>
        <dbReference type="HAMAP-Rule" id="MF_00422"/>
    </source>
</evidence>